<feature type="non-terminal residue" evidence="1">
    <location>
        <position position="84"/>
    </location>
</feature>
<accession>A0A5Y1WPE1</accession>
<comment type="caution">
    <text evidence="1">The sequence shown here is derived from an EMBL/GenBank/DDBJ whole genome shotgun (WGS) entry which is preliminary data.</text>
</comment>
<proteinExistence type="predicted"/>
<dbReference type="EMBL" id="AAIAJV010000056">
    <property type="protein sequence ID" value="ECC1609074.1"/>
    <property type="molecule type" value="Genomic_DNA"/>
</dbReference>
<gene>
    <name evidence="1" type="ORF">FNI14_24600</name>
</gene>
<reference evidence="1" key="1">
    <citation type="submission" date="2019-07" db="EMBL/GenBank/DDBJ databases">
        <authorList>
            <person name="Ashton P.M."/>
            <person name="Dallman T."/>
            <person name="Nair S."/>
            <person name="De Pinna E."/>
            <person name="Peters T."/>
            <person name="Grant K."/>
        </authorList>
    </citation>
    <scope>NUCLEOTIDE SEQUENCE</scope>
    <source>
        <strain evidence="1">646013</strain>
    </source>
</reference>
<organism evidence="1">
    <name type="scientific">Salmonella enterica subsp. salamae</name>
    <dbReference type="NCBI Taxonomy" id="59202"/>
    <lineage>
        <taxon>Bacteria</taxon>
        <taxon>Pseudomonadati</taxon>
        <taxon>Pseudomonadota</taxon>
        <taxon>Gammaproteobacteria</taxon>
        <taxon>Enterobacterales</taxon>
        <taxon>Enterobacteriaceae</taxon>
        <taxon>Salmonella</taxon>
    </lineage>
</organism>
<dbReference type="AlphaFoldDB" id="A0A5Y1WPE1"/>
<evidence type="ECO:0000313" key="1">
    <source>
        <dbReference type="EMBL" id="ECC1609074.1"/>
    </source>
</evidence>
<protein>
    <recommendedName>
        <fullName evidence="2">RHS repeat protein</fullName>
    </recommendedName>
</protein>
<evidence type="ECO:0008006" key="2">
    <source>
        <dbReference type="Google" id="ProtNLM"/>
    </source>
</evidence>
<name>A0A5Y1WPE1_SALER</name>
<sequence length="84" mass="9622">MDIRYLKIMMVRAGLSARSSMTSRNGTYTTDTAGNRVADREQYPALPAMWRDNRIGEDVAYFYHHDAHGRLTEKDERQIRDGGG</sequence>